<gene>
    <name evidence="1" type="ORF">QBC41DRAFT_333831</name>
</gene>
<evidence type="ECO:0000313" key="2">
    <source>
        <dbReference type="Proteomes" id="UP001174997"/>
    </source>
</evidence>
<evidence type="ECO:0000313" key="1">
    <source>
        <dbReference type="EMBL" id="KAK0673175.1"/>
    </source>
</evidence>
<proteinExistence type="predicted"/>
<name>A0AA39ZLG3_9PEZI</name>
<comment type="caution">
    <text evidence="1">The sequence shown here is derived from an EMBL/GenBank/DDBJ whole genome shotgun (WGS) entry which is preliminary data.</text>
</comment>
<keyword evidence="2" id="KW-1185">Reference proteome</keyword>
<dbReference type="AlphaFoldDB" id="A0AA39ZLG3"/>
<reference evidence="1" key="1">
    <citation type="submission" date="2023-06" db="EMBL/GenBank/DDBJ databases">
        <title>Genome-scale phylogeny and comparative genomics of the fungal order Sordariales.</title>
        <authorList>
            <consortium name="Lawrence Berkeley National Laboratory"/>
            <person name="Hensen N."/>
            <person name="Bonometti L."/>
            <person name="Westerberg I."/>
            <person name="Brannstrom I.O."/>
            <person name="Guillou S."/>
            <person name="Cros-Aarteil S."/>
            <person name="Calhoun S."/>
            <person name="Haridas S."/>
            <person name="Kuo A."/>
            <person name="Mondo S."/>
            <person name="Pangilinan J."/>
            <person name="Riley R."/>
            <person name="Labutti K."/>
            <person name="Andreopoulos B."/>
            <person name="Lipzen A."/>
            <person name="Chen C."/>
            <person name="Yanf M."/>
            <person name="Daum C."/>
            <person name="Ng V."/>
            <person name="Clum A."/>
            <person name="Steindorff A."/>
            <person name="Ohm R."/>
            <person name="Martin F."/>
            <person name="Silar P."/>
            <person name="Natvig D."/>
            <person name="Lalanne C."/>
            <person name="Gautier V."/>
            <person name="Ament-Velasquez S.L."/>
            <person name="Kruys A."/>
            <person name="Hutchinson M.I."/>
            <person name="Powell A.J."/>
            <person name="Barry K."/>
            <person name="Miller A.N."/>
            <person name="Grigoriev I.V."/>
            <person name="Debuchy R."/>
            <person name="Gladieux P."/>
            <person name="Thoren M.H."/>
            <person name="Johannesson H."/>
        </authorList>
    </citation>
    <scope>NUCLEOTIDE SEQUENCE</scope>
    <source>
        <strain evidence="1">CBS 307.81</strain>
    </source>
</reference>
<sequence>MRVTDYTMAKAYHSDGTKRLVVLSKDDRDWLDETFDRVVGPTPEFTEDILSMAHAQINHLFDKYQWLSSRRLLADVMMSFHEHRNTGDVIPVLFLAACCRVFYDIWMGYGWTRENLMGTIEDLRAKIKQQQARK</sequence>
<dbReference type="Proteomes" id="UP001174997">
    <property type="component" value="Unassembled WGS sequence"/>
</dbReference>
<protein>
    <submittedName>
        <fullName evidence="1">Uncharacterized protein</fullName>
    </submittedName>
</protein>
<organism evidence="1 2">
    <name type="scientific">Cercophora samala</name>
    <dbReference type="NCBI Taxonomy" id="330535"/>
    <lineage>
        <taxon>Eukaryota</taxon>
        <taxon>Fungi</taxon>
        <taxon>Dikarya</taxon>
        <taxon>Ascomycota</taxon>
        <taxon>Pezizomycotina</taxon>
        <taxon>Sordariomycetes</taxon>
        <taxon>Sordariomycetidae</taxon>
        <taxon>Sordariales</taxon>
        <taxon>Lasiosphaeriaceae</taxon>
        <taxon>Cercophora</taxon>
    </lineage>
</organism>
<dbReference type="EMBL" id="JAULSY010000008">
    <property type="protein sequence ID" value="KAK0673175.1"/>
    <property type="molecule type" value="Genomic_DNA"/>
</dbReference>
<accession>A0AA39ZLG3</accession>